<organism evidence="3 4">
    <name type="scientific">Botrimarina colliarenosi</name>
    <dbReference type="NCBI Taxonomy" id="2528001"/>
    <lineage>
        <taxon>Bacteria</taxon>
        <taxon>Pseudomonadati</taxon>
        <taxon>Planctomycetota</taxon>
        <taxon>Planctomycetia</taxon>
        <taxon>Pirellulales</taxon>
        <taxon>Lacipirellulaceae</taxon>
        <taxon>Botrimarina</taxon>
    </lineage>
</organism>
<dbReference type="AlphaFoldDB" id="A0A5C6AMP7"/>
<dbReference type="RefSeq" id="WP_146442175.1">
    <property type="nucleotide sequence ID" value="NZ_SJPR01000001.1"/>
</dbReference>
<keyword evidence="1" id="KW-0597">Phosphoprotein</keyword>
<protein>
    <submittedName>
        <fullName evidence="3">Putative transcriptional regulatory protein pdtaR</fullName>
    </submittedName>
</protein>
<dbReference type="PROSITE" id="PS50110">
    <property type="entry name" value="RESPONSE_REGULATORY"/>
    <property type="match status" value="1"/>
</dbReference>
<evidence type="ECO:0000256" key="1">
    <source>
        <dbReference type="PROSITE-ProRule" id="PRU00169"/>
    </source>
</evidence>
<keyword evidence="4" id="KW-1185">Reference proteome</keyword>
<feature type="modified residue" description="4-aspartylphosphate" evidence="1">
    <location>
        <position position="60"/>
    </location>
</feature>
<sequence>MEESQVASLRIALADDDPAMRDVLGRILRKLGHEVCFMAEDGTDLLEGLKDHRVDLVITDLDMPLLDGLAAAEEVAALGPPVILLSGHADFELICLESEPVVTALRKPVDVQSLEQAIAIAVAGHNPRE</sequence>
<dbReference type="InterPro" id="IPR001789">
    <property type="entry name" value="Sig_transdc_resp-reg_receiver"/>
</dbReference>
<feature type="domain" description="Response regulatory" evidence="2">
    <location>
        <begin position="10"/>
        <end position="122"/>
    </location>
</feature>
<dbReference type="OrthoDB" id="9779069at2"/>
<dbReference type="InterPro" id="IPR011006">
    <property type="entry name" value="CheY-like_superfamily"/>
</dbReference>
<dbReference type="SMART" id="SM00448">
    <property type="entry name" value="REC"/>
    <property type="match status" value="1"/>
</dbReference>
<proteinExistence type="predicted"/>
<dbReference type="Pfam" id="PF00072">
    <property type="entry name" value="Response_reg"/>
    <property type="match status" value="1"/>
</dbReference>
<dbReference type="SUPFAM" id="SSF52172">
    <property type="entry name" value="CheY-like"/>
    <property type="match status" value="1"/>
</dbReference>
<dbReference type="Proteomes" id="UP000317421">
    <property type="component" value="Unassembled WGS sequence"/>
</dbReference>
<dbReference type="PANTHER" id="PTHR43228">
    <property type="entry name" value="TWO-COMPONENT RESPONSE REGULATOR"/>
    <property type="match status" value="1"/>
</dbReference>
<accession>A0A5C6AMP7</accession>
<name>A0A5C6AMP7_9BACT</name>
<evidence type="ECO:0000313" key="4">
    <source>
        <dbReference type="Proteomes" id="UP000317421"/>
    </source>
</evidence>
<evidence type="ECO:0000259" key="2">
    <source>
        <dbReference type="PROSITE" id="PS50110"/>
    </source>
</evidence>
<dbReference type="InterPro" id="IPR052048">
    <property type="entry name" value="ST_Response_Regulator"/>
</dbReference>
<dbReference type="GO" id="GO:0000160">
    <property type="term" value="P:phosphorelay signal transduction system"/>
    <property type="evidence" value="ECO:0007669"/>
    <property type="project" value="InterPro"/>
</dbReference>
<dbReference type="PANTHER" id="PTHR43228:SF1">
    <property type="entry name" value="TWO-COMPONENT RESPONSE REGULATOR ARR22"/>
    <property type="match status" value="1"/>
</dbReference>
<gene>
    <name evidence="3" type="primary">pdtaR_2</name>
    <name evidence="3" type="ORF">Pla108_03820</name>
</gene>
<dbReference type="EMBL" id="SJPR01000001">
    <property type="protein sequence ID" value="TWT99443.1"/>
    <property type="molecule type" value="Genomic_DNA"/>
</dbReference>
<evidence type="ECO:0000313" key="3">
    <source>
        <dbReference type="EMBL" id="TWT99443.1"/>
    </source>
</evidence>
<comment type="caution">
    <text evidence="3">The sequence shown here is derived from an EMBL/GenBank/DDBJ whole genome shotgun (WGS) entry which is preliminary data.</text>
</comment>
<reference evidence="3 4" key="1">
    <citation type="submission" date="2019-02" db="EMBL/GenBank/DDBJ databases">
        <title>Deep-cultivation of Planctomycetes and their phenomic and genomic characterization uncovers novel biology.</title>
        <authorList>
            <person name="Wiegand S."/>
            <person name="Jogler M."/>
            <person name="Boedeker C."/>
            <person name="Pinto D."/>
            <person name="Vollmers J."/>
            <person name="Rivas-Marin E."/>
            <person name="Kohn T."/>
            <person name="Peeters S.H."/>
            <person name="Heuer A."/>
            <person name="Rast P."/>
            <person name="Oberbeckmann S."/>
            <person name="Bunk B."/>
            <person name="Jeske O."/>
            <person name="Meyerdierks A."/>
            <person name="Storesund J.E."/>
            <person name="Kallscheuer N."/>
            <person name="Luecker S."/>
            <person name="Lage O.M."/>
            <person name="Pohl T."/>
            <person name="Merkel B.J."/>
            <person name="Hornburger P."/>
            <person name="Mueller R.-W."/>
            <person name="Bruemmer F."/>
            <person name="Labrenz M."/>
            <person name="Spormann A.M."/>
            <person name="Op Den Camp H."/>
            <person name="Overmann J."/>
            <person name="Amann R."/>
            <person name="Jetten M.S.M."/>
            <person name="Mascher T."/>
            <person name="Medema M.H."/>
            <person name="Devos D.P."/>
            <person name="Kaster A.-K."/>
            <person name="Ovreas L."/>
            <person name="Rohde M."/>
            <person name="Galperin M.Y."/>
            <person name="Jogler C."/>
        </authorList>
    </citation>
    <scope>NUCLEOTIDE SEQUENCE [LARGE SCALE GENOMIC DNA]</scope>
    <source>
        <strain evidence="3 4">Pla108</strain>
    </source>
</reference>
<dbReference type="Gene3D" id="3.40.50.2300">
    <property type="match status" value="1"/>
</dbReference>